<dbReference type="AlphaFoldDB" id="A0A2P4YL76"/>
<dbReference type="EMBL" id="NCKW01001970">
    <property type="protein sequence ID" value="POM78552.1"/>
    <property type="molecule type" value="Genomic_DNA"/>
</dbReference>
<dbReference type="OrthoDB" id="168086at2759"/>
<comment type="caution">
    <text evidence="1">The sequence shown here is derived from an EMBL/GenBank/DDBJ whole genome shotgun (WGS) entry which is preliminary data.</text>
</comment>
<keyword evidence="2" id="KW-1185">Reference proteome</keyword>
<protein>
    <submittedName>
        <fullName evidence="1">Uncharacterized protein</fullName>
    </submittedName>
</protein>
<dbReference type="Gene3D" id="3.30.420.10">
    <property type="entry name" value="Ribonuclease H-like superfamily/Ribonuclease H"/>
    <property type="match status" value="1"/>
</dbReference>
<proteinExistence type="predicted"/>
<dbReference type="PANTHER" id="PTHR33939">
    <property type="entry name" value="PROTEIN CBG22215"/>
    <property type="match status" value="1"/>
</dbReference>
<evidence type="ECO:0000313" key="1">
    <source>
        <dbReference type="EMBL" id="POM78552.1"/>
    </source>
</evidence>
<dbReference type="GO" id="GO:0003676">
    <property type="term" value="F:nucleic acid binding"/>
    <property type="evidence" value="ECO:0007669"/>
    <property type="project" value="InterPro"/>
</dbReference>
<name>A0A2P4YL76_9STRA</name>
<accession>A0A2P4YL76</accession>
<gene>
    <name evidence="1" type="ORF">PHPALM_3906</name>
</gene>
<organism evidence="1 2">
    <name type="scientific">Phytophthora palmivora</name>
    <dbReference type="NCBI Taxonomy" id="4796"/>
    <lineage>
        <taxon>Eukaryota</taxon>
        <taxon>Sar</taxon>
        <taxon>Stramenopiles</taxon>
        <taxon>Oomycota</taxon>
        <taxon>Peronosporomycetes</taxon>
        <taxon>Peronosporales</taxon>
        <taxon>Peronosporaceae</taxon>
        <taxon>Phytophthora</taxon>
    </lineage>
</organism>
<dbReference type="InterPro" id="IPR036397">
    <property type="entry name" value="RNaseH_sf"/>
</dbReference>
<reference evidence="1 2" key="1">
    <citation type="journal article" date="2017" name="Genome Biol. Evol.">
        <title>Phytophthora megakarya and P. palmivora, closely related causal agents of cacao black pod rot, underwent increases in genome sizes and gene numbers by different mechanisms.</title>
        <authorList>
            <person name="Ali S.S."/>
            <person name="Shao J."/>
            <person name="Lary D.J."/>
            <person name="Kronmiller B."/>
            <person name="Shen D."/>
            <person name="Strem M.D."/>
            <person name="Amoako-Attah I."/>
            <person name="Akrofi A.Y."/>
            <person name="Begoude B.A."/>
            <person name="Ten Hoopen G.M."/>
            <person name="Coulibaly K."/>
            <person name="Kebe B.I."/>
            <person name="Melnick R.L."/>
            <person name="Guiltinan M.J."/>
            <person name="Tyler B.M."/>
            <person name="Meinhardt L.W."/>
            <person name="Bailey B.A."/>
        </authorList>
    </citation>
    <scope>NUCLEOTIDE SEQUENCE [LARGE SCALE GENOMIC DNA]</scope>
    <source>
        <strain evidence="2">sbr112.9</strain>
    </source>
</reference>
<dbReference type="Proteomes" id="UP000237271">
    <property type="component" value="Unassembled WGS sequence"/>
</dbReference>
<dbReference type="PANTHER" id="PTHR33939:SF1">
    <property type="entry name" value="DUF4371 DOMAIN-CONTAINING PROTEIN"/>
    <property type="match status" value="1"/>
</dbReference>
<sequence>MAIYTQMQRQMLPFGTSIYGEKWRIVLCNHVRDRTWLSLDNIRYNKSGNEIVLERFEKTSKQNSDDYHGNFNSELFEEWFEELCITLDTNYGPCVIHMDGAGYHKRITNEMPTSKSLRRWLENYFSKIANTIATKNHHILHYTSPYHLTLQPIELIWGLIKNSIASDSPKSGADAVEKVLAGLAEVKSAEWLARFRHVQKIEDEYLVLQQELES</sequence>
<evidence type="ECO:0000313" key="2">
    <source>
        <dbReference type="Proteomes" id="UP000237271"/>
    </source>
</evidence>